<keyword evidence="4" id="KW-1185">Reference proteome</keyword>
<evidence type="ECO:0000313" key="4">
    <source>
        <dbReference type="Proteomes" id="UP000075880"/>
    </source>
</evidence>
<feature type="signal peptide" evidence="2">
    <location>
        <begin position="1"/>
        <end position="24"/>
    </location>
</feature>
<protein>
    <submittedName>
        <fullName evidence="3">Uncharacterized protein</fullName>
    </submittedName>
</protein>
<proteinExistence type="predicted"/>
<dbReference type="Proteomes" id="UP000075880">
    <property type="component" value="Unassembled WGS sequence"/>
</dbReference>
<feature type="chain" id="PRO_5042567318" evidence="2">
    <location>
        <begin position="25"/>
        <end position="151"/>
    </location>
</feature>
<feature type="compositionally biased region" description="Polar residues" evidence="1">
    <location>
        <begin position="131"/>
        <end position="151"/>
    </location>
</feature>
<accession>A0AAG5D2B7</accession>
<keyword evidence="2" id="KW-0732">Signal</keyword>
<name>A0AAG5D2B7_ANOAO</name>
<dbReference type="AlphaFoldDB" id="A0AAG5D2B7"/>
<dbReference type="EnsemblMetazoa" id="ENSAATROPT005418">
    <property type="protein sequence ID" value="ENSAATROPP005010"/>
    <property type="gene ID" value="ENSAATROPG004359"/>
</dbReference>
<feature type="region of interest" description="Disordered" evidence="1">
    <location>
        <begin position="85"/>
        <end position="151"/>
    </location>
</feature>
<organism evidence="3 4">
    <name type="scientific">Anopheles atroparvus</name>
    <name type="common">European mosquito</name>
    <dbReference type="NCBI Taxonomy" id="41427"/>
    <lineage>
        <taxon>Eukaryota</taxon>
        <taxon>Metazoa</taxon>
        <taxon>Ecdysozoa</taxon>
        <taxon>Arthropoda</taxon>
        <taxon>Hexapoda</taxon>
        <taxon>Insecta</taxon>
        <taxon>Pterygota</taxon>
        <taxon>Neoptera</taxon>
        <taxon>Endopterygota</taxon>
        <taxon>Diptera</taxon>
        <taxon>Nematocera</taxon>
        <taxon>Culicoidea</taxon>
        <taxon>Culicidae</taxon>
        <taxon>Anophelinae</taxon>
        <taxon>Anopheles</taxon>
    </lineage>
</organism>
<sequence length="151" mass="16251">MFLNLSKVQIVVLLVFRFGLICRTSPVLVLIANGSDITINFPGENNNNHVFSIVSASGNNNPSMIDWIGGNGANKAPTIALGQASGIDTPMRSDSSLEDEPPNVYTPFRPHSITEFDETDGRLPEHVTITEPISSNSTNTPTILTKTSHSS</sequence>
<evidence type="ECO:0000313" key="3">
    <source>
        <dbReference type="EnsemblMetazoa" id="ENSAATROPP005010"/>
    </source>
</evidence>
<evidence type="ECO:0000256" key="2">
    <source>
        <dbReference type="SAM" id="SignalP"/>
    </source>
</evidence>
<reference evidence="3" key="1">
    <citation type="submission" date="2024-04" db="UniProtKB">
        <authorList>
            <consortium name="EnsemblMetazoa"/>
        </authorList>
    </citation>
    <scope>IDENTIFICATION</scope>
    <source>
        <strain evidence="3">EBRO</strain>
    </source>
</reference>
<evidence type="ECO:0000256" key="1">
    <source>
        <dbReference type="SAM" id="MobiDB-lite"/>
    </source>
</evidence>